<reference evidence="1 2" key="1">
    <citation type="journal article" date="2017" name="Nature">
        <title>The Apostasia genome and the evolution of orchids.</title>
        <authorList>
            <person name="Zhang G.Q."/>
            <person name="Liu K.W."/>
            <person name="Li Z."/>
            <person name="Lohaus R."/>
            <person name="Hsiao Y.Y."/>
            <person name="Niu S.C."/>
            <person name="Wang J.Y."/>
            <person name="Lin Y.C."/>
            <person name="Xu Q."/>
            <person name="Chen L.J."/>
            <person name="Yoshida K."/>
            <person name="Fujiwara S."/>
            <person name="Wang Z.W."/>
            <person name="Zhang Y.Q."/>
            <person name="Mitsuda N."/>
            <person name="Wang M."/>
            <person name="Liu G.H."/>
            <person name="Pecoraro L."/>
            <person name="Huang H.X."/>
            <person name="Xiao X.J."/>
            <person name="Lin M."/>
            <person name="Wu X.Y."/>
            <person name="Wu W.L."/>
            <person name="Chen Y.Y."/>
            <person name="Chang S.B."/>
            <person name="Sakamoto S."/>
            <person name="Ohme-Takagi M."/>
            <person name="Yagi M."/>
            <person name="Zeng S.J."/>
            <person name="Shen C.Y."/>
            <person name="Yeh C.M."/>
            <person name="Luo Y.B."/>
            <person name="Tsai W.C."/>
            <person name="Van de Peer Y."/>
            <person name="Liu Z.J."/>
        </authorList>
    </citation>
    <scope>NUCLEOTIDE SEQUENCE [LARGE SCALE GENOMIC DNA]</scope>
    <source>
        <strain evidence="2">cv. Shenzhen</strain>
        <tissue evidence="1">Stem</tissue>
    </source>
</reference>
<gene>
    <name evidence="1" type="ORF">AXF42_Ash019258</name>
</gene>
<dbReference type="Proteomes" id="UP000236161">
    <property type="component" value="Unassembled WGS sequence"/>
</dbReference>
<name>A0A2I0A312_9ASPA</name>
<dbReference type="AlphaFoldDB" id="A0A2I0A312"/>
<accession>A0A2I0A312</accession>
<keyword evidence="2" id="KW-1185">Reference proteome</keyword>
<dbReference type="EMBL" id="KZ452036">
    <property type="protein sequence ID" value="PKA49942.1"/>
    <property type="molecule type" value="Genomic_DNA"/>
</dbReference>
<protein>
    <submittedName>
        <fullName evidence="1">Uncharacterized protein</fullName>
    </submittedName>
</protein>
<organism evidence="1 2">
    <name type="scientific">Apostasia shenzhenica</name>
    <dbReference type="NCBI Taxonomy" id="1088818"/>
    <lineage>
        <taxon>Eukaryota</taxon>
        <taxon>Viridiplantae</taxon>
        <taxon>Streptophyta</taxon>
        <taxon>Embryophyta</taxon>
        <taxon>Tracheophyta</taxon>
        <taxon>Spermatophyta</taxon>
        <taxon>Magnoliopsida</taxon>
        <taxon>Liliopsida</taxon>
        <taxon>Asparagales</taxon>
        <taxon>Orchidaceae</taxon>
        <taxon>Apostasioideae</taxon>
        <taxon>Apostasia</taxon>
    </lineage>
</organism>
<evidence type="ECO:0000313" key="2">
    <source>
        <dbReference type="Proteomes" id="UP000236161"/>
    </source>
</evidence>
<sequence>MPTLPGARLIGKVHQALVIFGNALVSGSSRKQNSIALSTIEAEYIATGSCCAQLLWLK</sequence>
<dbReference type="OrthoDB" id="418757at2759"/>
<evidence type="ECO:0000313" key="1">
    <source>
        <dbReference type="EMBL" id="PKA49942.1"/>
    </source>
</evidence>
<proteinExistence type="predicted"/>